<comment type="similarity">
    <text evidence="2 5">Belongs to the HSF family.</text>
</comment>
<feature type="region of interest" description="Disordered" evidence="6">
    <location>
        <begin position="385"/>
        <end position="502"/>
    </location>
</feature>
<dbReference type="Pfam" id="PF00447">
    <property type="entry name" value="HSF_DNA-bind"/>
    <property type="match status" value="1"/>
</dbReference>
<dbReference type="PROSITE" id="PS00434">
    <property type="entry name" value="HSF_DOMAIN"/>
    <property type="match status" value="1"/>
</dbReference>
<dbReference type="KEGG" id="clus:A9F13_21g00583"/>
<comment type="caution">
    <text evidence="8">The sequence shown here is derived from an EMBL/GenBank/DDBJ whole genome shotgun (WGS) entry which is preliminary data.</text>
</comment>
<sequence length="502" mass="55869">MTVTHKTTDPPVKRNAFVYKLYDMLCNPKLAHLIWWTDAPDTNTFALCPSTEFAEALSGYFKHGNVASFVRQLHMYGFHKVSDPSAASHSDKDVWEFRHSSGKFRKDDESSLVYIKRRSSSNSRNPVLDNESRSTPTPPHLGREPYIYGVFGRAPVQPPVVAQTPVLAHAHAHAHPHASAQVPGPVPLARSAPPASFQPDQHPFDRPPERPYDRFYELKPYERPFEPKSWEHAPPRQDLKYDFKDIKPLPYAYGAQLPYAPGYMLPPPARAPIYQLSWQPVPQSYVAPEPSHDSQLHFRKPWDAPAPKRNPSVRFDPLVPDENPPPPVTHASRLRSSLVELHSAKDKPGDSIGSQSSVFSHVSESTVASDRTSSYGSISHILSVDAGAIGPKDRERSTSKAPQPSPPKQSPQAQSSPNQQPPTQLPSTQLPPTQLPPTQLPPTQLPPTSLPPTPLPPTQPHTKLPPAQIPPIQSPPKSEAKRERGTLQFLLDDERPAKRPRE</sequence>
<accession>A0AA91SZZ7</accession>
<evidence type="ECO:0000256" key="2">
    <source>
        <dbReference type="ARBA" id="ARBA00006403"/>
    </source>
</evidence>
<evidence type="ECO:0000256" key="6">
    <source>
        <dbReference type="SAM" id="MobiDB-lite"/>
    </source>
</evidence>
<evidence type="ECO:0000256" key="1">
    <source>
        <dbReference type="ARBA" id="ARBA00004123"/>
    </source>
</evidence>
<dbReference type="SMART" id="SM00415">
    <property type="entry name" value="HSF"/>
    <property type="match status" value="1"/>
</dbReference>
<comment type="subcellular location">
    <subcellularLocation>
        <location evidence="1">Nucleus</location>
    </subcellularLocation>
</comment>
<dbReference type="GO" id="GO:0043565">
    <property type="term" value="F:sequence-specific DNA binding"/>
    <property type="evidence" value="ECO:0007669"/>
    <property type="project" value="InterPro"/>
</dbReference>
<feature type="compositionally biased region" description="Pro residues" evidence="6">
    <location>
        <begin position="433"/>
        <end position="459"/>
    </location>
</feature>
<feature type="region of interest" description="Disordered" evidence="6">
    <location>
        <begin position="169"/>
        <end position="212"/>
    </location>
</feature>
<evidence type="ECO:0000256" key="5">
    <source>
        <dbReference type="RuleBase" id="RU004020"/>
    </source>
</evidence>
<feature type="region of interest" description="Disordered" evidence="6">
    <location>
        <begin position="286"/>
        <end position="331"/>
    </location>
</feature>
<evidence type="ECO:0000313" key="8">
    <source>
        <dbReference type="EMBL" id="OVF06231.1"/>
    </source>
</evidence>
<feature type="domain" description="HSF-type DNA-binding" evidence="7">
    <location>
        <begin position="57"/>
        <end position="81"/>
    </location>
</feature>
<dbReference type="GO" id="GO:0003700">
    <property type="term" value="F:DNA-binding transcription factor activity"/>
    <property type="evidence" value="ECO:0007669"/>
    <property type="project" value="InterPro"/>
</dbReference>
<dbReference type="PANTHER" id="PTHR10015:SF427">
    <property type="entry name" value="HEAT SHOCK FACTOR PROTEIN"/>
    <property type="match status" value="1"/>
</dbReference>
<evidence type="ECO:0000313" key="9">
    <source>
        <dbReference type="Proteomes" id="UP000195602"/>
    </source>
</evidence>
<reference evidence="8 9" key="1">
    <citation type="submission" date="2017-04" db="EMBL/GenBank/DDBJ databases">
        <title>Draft genome of the yeast Clavispora lusitaniae type strain CBS 6936.</title>
        <authorList>
            <person name="Durrens P."/>
            <person name="Klopp C."/>
            <person name="Biteau N."/>
            <person name="Fitton-Ouhabi V."/>
            <person name="Dementhon K."/>
            <person name="Accoceberry I."/>
            <person name="Sherman D.J."/>
            <person name="Noel T."/>
        </authorList>
    </citation>
    <scope>NUCLEOTIDE SEQUENCE [LARGE SCALE GENOMIC DNA]</scope>
    <source>
        <strain evidence="8 9">CBS 6936</strain>
    </source>
</reference>
<keyword evidence="3" id="KW-0238">DNA-binding</keyword>
<dbReference type="InterPro" id="IPR000232">
    <property type="entry name" value="HSF_DNA-bd"/>
</dbReference>
<feature type="compositionally biased region" description="Basic and acidic residues" evidence="6">
    <location>
        <begin position="290"/>
        <end position="302"/>
    </location>
</feature>
<dbReference type="Proteomes" id="UP000195602">
    <property type="component" value="Unassembled WGS sequence"/>
</dbReference>
<proteinExistence type="inferred from homology"/>
<keyword evidence="4" id="KW-0539">Nucleus</keyword>
<organism evidence="8 9">
    <name type="scientific">Clavispora lusitaniae</name>
    <name type="common">Candida lusitaniae</name>
    <dbReference type="NCBI Taxonomy" id="36911"/>
    <lineage>
        <taxon>Eukaryota</taxon>
        <taxon>Fungi</taxon>
        <taxon>Dikarya</taxon>
        <taxon>Ascomycota</taxon>
        <taxon>Saccharomycotina</taxon>
        <taxon>Pichiomycetes</taxon>
        <taxon>Metschnikowiaceae</taxon>
        <taxon>Clavispora</taxon>
    </lineage>
</organism>
<evidence type="ECO:0000259" key="7">
    <source>
        <dbReference type="PROSITE" id="PS00434"/>
    </source>
</evidence>
<evidence type="ECO:0000256" key="3">
    <source>
        <dbReference type="ARBA" id="ARBA00023125"/>
    </source>
</evidence>
<feature type="compositionally biased region" description="Basic and acidic residues" evidence="6">
    <location>
        <begin position="202"/>
        <end position="212"/>
    </location>
</feature>
<dbReference type="PRINTS" id="PR00056">
    <property type="entry name" value="HSFDOMAIN"/>
</dbReference>
<dbReference type="InterPro" id="IPR036388">
    <property type="entry name" value="WH-like_DNA-bd_sf"/>
</dbReference>
<dbReference type="SUPFAM" id="SSF46785">
    <property type="entry name" value="Winged helix' DNA-binding domain"/>
    <property type="match status" value="1"/>
</dbReference>
<dbReference type="InterPro" id="IPR036390">
    <property type="entry name" value="WH_DNA-bd_sf"/>
</dbReference>
<dbReference type="AlphaFoldDB" id="A0AA91SZZ7"/>
<dbReference type="Gene3D" id="1.10.10.10">
    <property type="entry name" value="Winged helix-like DNA-binding domain superfamily/Winged helix DNA-binding domain"/>
    <property type="match status" value="1"/>
</dbReference>
<protein>
    <recommendedName>
        <fullName evidence="7">HSF-type DNA-binding domain-containing protein</fullName>
    </recommendedName>
</protein>
<dbReference type="GO" id="GO:0005634">
    <property type="term" value="C:nucleus"/>
    <property type="evidence" value="ECO:0007669"/>
    <property type="project" value="UniProtKB-SubCell"/>
</dbReference>
<dbReference type="PANTHER" id="PTHR10015">
    <property type="entry name" value="HEAT SHOCK TRANSCRIPTION FACTOR"/>
    <property type="match status" value="1"/>
</dbReference>
<feature type="region of interest" description="Disordered" evidence="6">
    <location>
        <begin position="116"/>
        <end position="141"/>
    </location>
</feature>
<gene>
    <name evidence="8" type="ORF">A9F13_21g00583</name>
</gene>
<name>A0AA91SZZ7_CLALS</name>
<dbReference type="EMBL" id="LYUB02000021">
    <property type="protein sequence ID" value="OVF06231.1"/>
    <property type="molecule type" value="Genomic_DNA"/>
</dbReference>
<feature type="compositionally biased region" description="Basic and acidic residues" evidence="6">
    <location>
        <begin position="492"/>
        <end position="502"/>
    </location>
</feature>
<evidence type="ECO:0000256" key="4">
    <source>
        <dbReference type="ARBA" id="ARBA00023242"/>
    </source>
</evidence>